<accession>A0AAQ3RKF3</accession>
<sequence>MDSIIASSPLQFPHRPLFTSIRPIPIRTFISNSRRKPRTPLSLAPIAFTPPITSAAKSTTLAPSPSDDVFLKQLVRALFCFAVGFSALGAFRAPPPAFAIAVPWNEFGTRVAEKEKEKAKSHKYSDCTDKLLETVSLLLGAVDEARKGNGDASEVEAALKAVKSKKQEMKKEIDRRLYPALKKLRNEKKALWKRSGEILGDILKATAEYDRLKAKVAANEKEKARMTELEEIVGEMENEYNELWERVGEIEDQISREETVALSYGVREINFIERECEQLVERFKQEIRRKDFERSHLLIT</sequence>
<keyword evidence="1" id="KW-0175">Coiled coil</keyword>
<name>A0AAQ3RKF3_VIGMU</name>
<evidence type="ECO:0000256" key="1">
    <source>
        <dbReference type="SAM" id="Coils"/>
    </source>
</evidence>
<protein>
    <submittedName>
        <fullName evidence="2">Uncharacterized protein</fullName>
    </submittedName>
</protein>
<dbReference type="Proteomes" id="UP001374535">
    <property type="component" value="Chromosome 9"/>
</dbReference>
<dbReference type="EMBL" id="CP144692">
    <property type="protein sequence ID" value="WVY97406.1"/>
    <property type="molecule type" value="Genomic_DNA"/>
</dbReference>
<evidence type="ECO:0000313" key="3">
    <source>
        <dbReference type="Proteomes" id="UP001374535"/>
    </source>
</evidence>
<feature type="coiled-coil region" evidence="1">
    <location>
        <begin position="202"/>
        <end position="239"/>
    </location>
</feature>
<proteinExistence type="predicted"/>
<reference evidence="2 3" key="1">
    <citation type="journal article" date="2023" name="Life. Sci Alliance">
        <title>Evolutionary insights into 3D genome organization and epigenetic landscape of Vigna mungo.</title>
        <authorList>
            <person name="Junaid A."/>
            <person name="Singh B."/>
            <person name="Bhatia S."/>
        </authorList>
    </citation>
    <scope>NUCLEOTIDE SEQUENCE [LARGE SCALE GENOMIC DNA]</scope>
    <source>
        <strain evidence="2">Urdbean</strain>
    </source>
</reference>
<evidence type="ECO:0000313" key="2">
    <source>
        <dbReference type="EMBL" id="WVY97406.1"/>
    </source>
</evidence>
<gene>
    <name evidence="2" type="ORF">V8G54_029557</name>
</gene>
<organism evidence="2 3">
    <name type="scientific">Vigna mungo</name>
    <name type="common">Black gram</name>
    <name type="synonym">Phaseolus mungo</name>
    <dbReference type="NCBI Taxonomy" id="3915"/>
    <lineage>
        <taxon>Eukaryota</taxon>
        <taxon>Viridiplantae</taxon>
        <taxon>Streptophyta</taxon>
        <taxon>Embryophyta</taxon>
        <taxon>Tracheophyta</taxon>
        <taxon>Spermatophyta</taxon>
        <taxon>Magnoliopsida</taxon>
        <taxon>eudicotyledons</taxon>
        <taxon>Gunneridae</taxon>
        <taxon>Pentapetalae</taxon>
        <taxon>rosids</taxon>
        <taxon>fabids</taxon>
        <taxon>Fabales</taxon>
        <taxon>Fabaceae</taxon>
        <taxon>Papilionoideae</taxon>
        <taxon>50 kb inversion clade</taxon>
        <taxon>NPAAA clade</taxon>
        <taxon>indigoferoid/millettioid clade</taxon>
        <taxon>Phaseoleae</taxon>
        <taxon>Vigna</taxon>
    </lineage>
</organism>
<dbReference type="AlphaFoldDB" id="A0AAQ3RKF3"/>
<keyword evidence="3" id="KW-1185">Reference proteome</keyword>